<dbReference type="Pfam" id="PF13173">
    <property type="entry name" value="AAA_14"/>
    <property type="match status" value="1"/>
</dbReference>
<evidence type="ECO:0000259" key="2">
    <source>
        <dbReference type="Pfam" id="PF13635"/>
    </source>
</evidence>
<keyword evidence="4" id="KW-1185">Reference proteome</keyword>
<proteinExistence type="predicted"/>
<evidence type="ECO:0000313" key="3">
    <source>
        <dbReference type="EMBL" id="TDW25097.1"/>
    </source>
</evidence>
<feature type="domain" description="DUF4143" evidence="2">
    <location>
        <begin position="203"/>
        <end position="347"/>
    </location>
</feature>
<evidence type="ECO:0000259" key="1">
    <source>
        <dbReference type="Pfam" id="PF13173"/>
    </source>
</evidence>
<dbReference type="OrthoDB" id="9801684at2"/>
<dbReference type="PANTHER" id="PTHR33295:SF20">
    <property type="entry name" value="ATPASE"/>
    <property type="match status" value="1"/>
</dbReference>
<feature type="domain" description="AAA" evidence="1">
    <location>
        <begin position="20"/>
        <end position="149"/>
    </location>
</feature>
<dbReference type="AlphaFoldDB" id="A0A4R8A3D8"/>
<name>A0A4R8A3D8_9FIRM</name>
<comment type="caution">
    <text evidence="3">The sequence shown here is derived from an EMBL/GenBank/DDBJ whole genome shotgun (WGS) entry which is preliminary data.</text>
</comment>
<dbReference type="PANTHER" id="PTHR33295">
    <property type="entry name" value="ATPASE"/>
    <property type="match status" value="1"/>
</dbReference>
<accession>A0A4R8A3D8</accession>
<dbReference type="Pfam" id="PF13635">
    <property type="entry name" value="DUF4143"/>
    <property type="match status" value="1"/>
</dbReference>
<organism evidence="3 4">
    <name type="scientific">Breznakia blatticola</name>
    <dbReference type="NCBI Taxonomy" id="1754012"/>
    <lineage>
        <taxon>Bacteria</taxon>
        <taxon>Bacillati</taxon>
        <taxon>Bacillota</taxon>
        <taxon>Erysipelotrichia</taxon>
        <taxon>Erysipelotrichales</taxon>
        <taxon>Erysipelotrichaceae</taxon>
        <taxon>Breznakia</taxon>
    </lineage>
</organism>
<dbReference type="SUPFAM" id="SSF52540">
    <property type="entry name" value="P-loop containing nucleoside triphosphate hydrolases"/>
    <property type="match status" value="1"/>
</dbReference>
<dbReference type="InterPro" id="IPR041682">
    <property type="entry name" value="AAA_14"/>
</dbReference>
<evidence type="ECO:0000313" key="4">
    <source>
        <dbReference type="Proteomes" id="UP000294743"/>
    </source>
</evidence>
<protein>
    <recommendedName>
        <fullName evidence="5">AAA domain-containing protein</fullName>
    </recommendedName>
</protein>
<reference evidence="3 4" key="1">
    <citation type="submission" date="2019-03" db="EMBL/GenBank/DDBJ databases">
        <title>Genomic Encyclopedia of Type Strains, Phase IV (KMG-IV): sequencing the most valuable type-strain genomes for metagenomic binning, comparative biology and taxonomic classification.</title>
        <authorList>
            <person name="Goeker M."/>
        </authorList>
    </citation>
    <scope>NUCLEOTIDE SEQUENCE [LARGE SCALE GENOMIC DNA]</scope>
    <source>
        <strain evidence="3 4">DSM 28867</strain>
    </source>
</reference>
<dbReference type="EMBL" id="SODD01000006">
    <property type="protein sequence ID" value="TDW25097.1"/>
    <property type="molecule type" value="Genomic_DNA"/>
</dbReference>
<sequence length="400" mass="46474">MIKRPIYLNWLIQSKDNEFVKVITGVRRSGKSVLLSLYKDFLIETGINTKNIIYLNFEHPDNFKFNDSTLLYEYLQEAVSNRKGKIYFMFDEIQEVHNWQKLVNGLRVAFDSDIYITGSNANLLSGELATYLAGRYIELQVYPFSFKEFKQYHDILNQNSAIDIDHLFNEYLEWGGFAMLQSIQDKTIKSDILDGIYTSIILKDVAARDQIREISLLERLVNYLLDVIGSKVSIKKIADTLNSEGLKTSSNIIDKYIKLLKDSFVFYEAQRYDIRGKQRLKTQAKYYIVDTGLRNNSLKRVGNLGSQLENIIYIELKRRGYEVFVGKLDDSEVDFVCFKDGLVEYYQVAYQLPQNDTREQKSLLHIADNYKKTIITLNRMDTGIVDGIPVIHAIDWLLNN</sequence>
<dbReference type="RefSeq" id="WP_134168343.1">
    <property type="nucleotide sequence ID" value="NZ_SODD01000006.1"/>
</dbReference>
<evidence type="ECO:0008006" key="5">
    <source>
        <dbReference type="Google" id="ProtNLM"/>
    </source>
</evidence>
<gene>
    <name evidence="3" type="ORF">EDD63_10638</name>
</gene>
<dbReference type="InterPro" id="IPR027417">
    <property type="entry name" value="P-loop_NTPase"/>
</dbReference>
<dbReference type="InterPro" id="IPR025420">
    <property type="entry name" value="DUF4143"/>
</dbReference>
<dbReference type="Proteomes" id="UP000294743">
    <property type="component" value="Unassembled WGS sequence"/>
</dbReference>